<reference evidence="2 3" key="1">
    <citation type="submission" date="2020-05" db="EMBL/GenBank/DDBJ databases">
        <authorList>
            <person name="Campoy J."/>
            <person name="Schneeberger K."/>
            <person name="Spophaly S."/>
        </authorList>
    </citation>
    <scope>NUCLEOTIDE SEQUENCE [LARGE SCALE GENOMIC DNA]</scope>
    <source>
        <strain evidence="2">PruArmRojPasFocal</strain>
    </source>
</reference>
<feature type="region of interest" description="Disordered" evidence="1">
    <location>
        <begin position="83"/>
        <end position="118"/>
    </location>
</feature>
<dbReference type="Proteomes" id="UP000507222">
    <property type="component" value="Unassembled WGS sequence"/>
</dbReference>
<evidence type="ECO:0000313" key="2">
    <source>
        <dbReference type="EMBL" id="CAB4271066.1"/>
    </source>
</evidence>
<dbReference type="EMBL" id="CAEKDK010000002">
    <property type="protein sequence ID" value="CAB4271066.1"/>
    <property type="molecule type" value="Genomic_DNA"/>
</dbReference>
<gene>
    <name evidence="2" type="ORF">CURHAP_LOCUS17399</name>
</gene>
<feature type="compositionally biased region" description="Polar residues" evidence="1">
    <location>
        <begin position="98"/>
        <end position="118"/>
    </location>
</feature>
<dbReference type="AlphaFoldDB" id="A0A6J5U474"/>
<feature type="compositionally biased region" description="Basic and acidic residues" evidence="1">
    <location>
        <begin position="83"/>
        <end position="97"/>
    </location>
</feature>
<protein>
    <submittedName>
        <fullName evidence="2">Uncharacterized protein</fullName>
    </submittedName>
</protein>
<accession>A0A6J5U474</accession>
<organism evidence="2 3">
    <name type="scientific">Prunus armeniaca</name>
    <name type="common">Apricot</name>
    <name type="synonym">Armeniaca vulgaris</name>
    <dbReference type="NCBI Taxonomy" id="36596"/>
    <lineage>
        <taxon>Eukaryota</taxon>
        <taxon>Viridiplantae</taxon>
        <taxon>Streptophyta</taxon>
        <taxon>Embryophyta</taxon>
        <taxon>Tracheophyta</taxon>
        <taxon>Spermatophyta</taxon>
        <taxon>Magnoliopsida</taxon>
        <taxon>eudicotyledons</taxon>
        <taxon>Gunneridae</taxon>
        <taxon>Pentapetalae</taxon>
        <taxon>rosids</taxon>
        <taxon>fabids</taxon>
        <taxon>Rosales</taxon>
        <taxon>Rosaceae</taxon>
        <taxon>Amygdaloideae</taxon>
        <taxon>Amygdaleae</taxon>
        <taxon>Prunus</taxon>
    </lineage>
</organism>
<proteinExistence type="predicted"/>
<evidence type="ECO:0000313" key="3">
    <source>
        <dbReference type="Proteomes" id="UP000507222"/>
    </source>
</evidence>
<name>A0A6J5U474_PRUAR</name>
<sequence>MKPSHVTAFAPHFLNGLPTSFKHTILVCEKLAHREVVIKGVTAVGVVSANGELLINMEGFIKSLVDHGDGYQQNEVTLDKFVMGDKKGTNPPEKFENSDGSGRTKTPTGTALKDGSSSARQWRILGIQAKTADKTQLVEKVDV</sequence>
<evidence type="ECO:0000256" key="1">
    <source>
        <dbReference type="SAM" id="MobiDB-lite"/>
    </source>
</evidence>